<feature type="binding site" evidence="2">
    <location>
        <position position="84"/>
    </location>
    <ligand>
        <name>Fe cation</name>
        <dbReference type="ChEBI" id="CHEBI:24875"/>
    </ligand>
</feature>
<evidence type="ECO:0000259" key="6">
    <source>
        <dbReference type="Pfam" id="PF05726"/>
    </source>
</evidence>
<dbReference type="GO" id="GO:0046872">
    <property type="term" value="F:metal ion binding"/>
    <property type="evidence" value="ECO:0007669"/>
    <property type="project" value="UniProtKB-KW"/>
</dbReference>
<dbReference type="HOGENOM" id="CLU_045717_1_1_5"/>
<feature type="binding site" evidence="2">
    <location>
        <position position="86"/>
    </location>
    <ligand>
        <name>Fe cation</name>
        <dbReference type="ChEBI" id="CHEBI:24875"/>
    </ligand>
</feature>
<organism evidence="7 8">
    <name type="scientific">Oceanicola granulosus (strain ATCC BAA-861 / DSM 15982 / KCTC 12143 / HTCC2516)</name>
    <dbReference type="NCBI Taxonomy" id="314256"/>
    <lineage>
        <taxon>Bacteria</taxon>
        <taxon>Pseudomonadati</taxon>
        <taxon>Pseudomonadota</taxon>
        <taxon>Alphaproteobacteria</taxon>
        <taxon>Rhodobacterales</taxon>
        <taxon>Roseobacteraceae</taxon>
        <taxon>Oceanicola</taxon>
    </lineage>
</organism>
<feature type="domain" description="Pirin N-terminal" evidence="5">
    <location>
        <begin position="46"/>
        <end position="150"/>
    </location>
</feature>
<feature type="domain" description="Pirin C-terminal" evidence="6">
    <location>
        <begin position="204"/>
        <end position="302"/>
    </location>
</feature>
<dbReference type="AlphaFoldDB" id="Q2CF50"/>
<protein>
    <submittedName>
        <fullName evidence="7">Pirin</fullName>
    </submittedName>
</protein>
<dbReference type="EMBL" id="AAOT01000014">
    <property type="protein sequence ID" value="EAR51277.1"/>
    <property type="molecule type" value="Genomic_DNA"/>
</dbReference>
<evidence type="ECO:0000256" key="3">
    <source>
        <dbReference type="RuleBase" id="RU003457"/>
    </source>
</evidence>
<gene>
    <name evidence="7" type="ORF">OG2516_17650</name>
</gene>
<dbReference type="SUPFAM" id="SSF51182">
    <property type="entry name" value="RmlC-like cupins"/>
    <property type="match status" value="1"/>
</dbReference>
<dbReference type="PIRSF" id="PIRSF006232">
    <property type="entry name" value="Pirin"/>
    <property type="match status" value="1"/>
</dbReference>
<sequence length="331" mass="36862">MFPESETRTDTMSYSPIPDPKLGDRDTVNAIETLIVPRAVDLGDMEVRRALPSTQRQMVGPFIFFDQMGPAEFLTDRGIDVRPHPHINLATLTYLFEGEILHRDSLGTEQAIRPGAVNWMKAGQGIVHSERTSDEKRKQGQRLFGLQTWMALPEADEESDPEFIHHGAEDLPVFDSDGIKARLIAGEAFGERSSLRTASETLYGDIELQAGRQVPIDATYEERALYTISGEIEIAGDSFPPGQLLVLRPGDAITVRATSTARFMLFGGAPMGGPRYIWWNFVSSRPERIEAAKEEWARGRFETVPGDEAEFIPLPENIGKPRRATGGVYYP</sequence>
<evidence type="ECO:0000256" key="2">
    <source>
        <dbReference type="PIRSR" id="PIRSR006232-1"/>
    </source>
</evidence>
<keyword evidence="2" id="KW-0408">Iron</keyword>
<comment type="caution">
    <text evidence="7">The sequence shown here is derived from an EMBL/GenBank/DDBJ whole genome shotgun (WGS) entry which is preliminary data.</text>
</comment>
<dbReference type="Gene3D" id="2.60.120.10">
    <property type="entry name" value="Jelly Rolls"/>
    <property type="match status" value="2"/>
</dbReference>
<evidence type="ECO:0000313" key="8">
    <source>
        <dbReference type="Proteomes" id="UP000003635"/>
    </source>
</evidence>
<dbReference type="PANTHER" id="PTHR13903">
    <property type="entry name" value="PIRIN-RELATED"/>
    <property type="match status" value="1"/>
</dbReference>
<feature type="region of interest" description="Disordered" evidence="4">
    <location>
        <begin position="1"/>
        <end position="23"/>
    </location>
</feature>
<dbReference type="InterPro" id="IPR003829">
    <property type="entry name" value="Pirin_N_dom"/>
</dbReference>
<dbReference type="InterPro" id="IPR011051">
    <property type="entry name" value="RmlC_Cupin_sf"/>
</dbReference>
<accession>Q2CF50</accession>
<reference evidence="7 8" key="1">
    <citation type="journal article" date="2010" name="J. Bacteriol.">
        <title>Genome sequences of Oceanicola granulosus HTCC2516(T) and Oceanicola batsensis HTCC2597(TDelta).</title>
        <authorList>
            <person name="Thrash J.C."/>
            <person name="Cho J.C."/>
            <person name="Vergin K.L."/>
            <person name="Giovannoni S.J."/>
        </authorList>
    </citation>
    <scope>NUCLEOTIDE SEQUENCE [LARGE SCALE GENOMIC DNA]</scope>
    <source>
        <strain evidence="8">ATCC BAA-861 / DSM 15982 / KCTC 12143 / HTCC2516</strain>
    </source>
</reference>
<dbReference type="InterPro" id="IPR008778">
    <property type="entry name" value="Pirin_C_dom"/>
</dbReference>
<feature type="binding site" evidence="2">
    <location>
        <position position="128"/>
    </location>
    <ligand>
        <name>Fe cation</name>
        <dbReference type="ChEBI" id="CHEBI:24875"/>
    </ligand>
</feature>
<proteinExistence type="inferred from homology"/>
<dbReference type="InterPro" id="IPR012093">
    <property type="entry name" value="Pirin"/>
</dbReference>
<dbReference type="CDD" id="cd02247">
    <property type="entry name" value="cupin_pirin_C"/>
    <property type="match status" value="1"/>
</dbReference>
<dbReference type="Pfam" id="PF02678">
    <property type="entry name" value="Pirin"/>
    <property type="match status" value="1"/>
</dbReference>
<dbReference type="CDD" id="cd02909">
    <property type="entry name" value="cupin_pirin_N"/>
    <property type="match status" value="1"/>
</dbReference>
<dbReference type="eggNOG" id="COG1741">
    <property type="taxonomic scope" value="Bacteria"/>
</dbReference>
<evidence type="ECO:0000259" key="5">
    <source>
        <dbReference type="Pfam" id="PF02678"/>
    </source>
</evidence>
<comment type="cofactor">
    <cofactor evidence="2">
        <name>Fe cation</name>
        <dbReference type="ChEBI" id="CHEBI:24875"/>
    </cofactor>
    <text evidence="2">Binds 1 Fe cation per subunit.</text>
</comment>
<dbReference type="STRING" id="314256.OG2516_17650"/>
<dbReference type="PANTHER" id="PTHR13903:SF8">
    <property type="entry name" value="PIRIN"/>
    <property type="match status" value="1"/>
</dbReference>
<dbReference type="Pfam" id="PF05726">
    <property type="entry name" value="Pirin_C"/>
    <property type="match status" value="1"/>
</dbReference>
<keyword evidence="2" id="KW-0479">Metal-binding</keyword>
<dbReference type="Proteomes" id="UP000003635">
    <property type="component" value="Unassembled WGS sequence"/>
</dbReference>
<evidence type="ECO:0000313" key="7">
    <source>
        <dbReference type="EMBL" id="EAR51277.1"/>
    </source>
</evidence>
<comment type="similarity">
    <text evidence="1 3">Belongs to the pirin family.</text>
</comment>
<name>Q2CF50_OCEGH</name>
<evidence type="ECO:0000256" key="4">
    <source>
        <dbReference type="SAM" id="MobiDB-lite"/>
    </source>
</evidence>
<feature type="binding site" evidence="2">
    <location>
        <position position="130"/>
    </location>
    <ligand>
        <name>Fe cation</name>
        <dbReference type="ChEBI" id="CHEBI:24875"/>
    </ligand>
</feature>
<dbReference type="InterPro" id="IPR014710">
    <property type="entry name" value="RmlC-like_jellyroll"/>
</dbReference>
<keyword evidence="8" id="KW-1185">Reference proteome</keyword>
<evidence type="ECO:0000256" key="1">
    <source>
        <dbReference type="ARBA" id="ARBA00008416"/>
    </source>
</evidence>